<feature type="region of interest" description="Disordered" evidence="12">
    <location>
        <begin position="558"/>
        <end position="583"/>
    </location>
</feature>
<dbReference type="STRING" id="564608.C1MNG5"/>
<evidence type="ECO:0000256" key="3">
    <source>
        <dbReference type="ARBA" id="ARBA00022527"/>
    </source>
</evidence>
<dbReference type="eggNOG" id="KOG0605">
    <property type="taxonomic scope" value="Eukaryota"/>
</dbReference>
<dbReference type="SMART" id="SM00133">
    <property type="entry name" value="S_TK_X"/>
    <property type="match status" value="1"/>
</dbReference>
<dbReference type="FunFam" id="3.30.200.20:FF:000192">
    <property type="entry name" value="Serine/threonine-protein kinase cot-1"/>
    <property type="match status" value="1"/>
</dbReference>
<dbReference type="InterPro" id="IPR011009">
    <property type="entry name" value="Kinase-like_dom_sf"/>
</dbReference>
<feature type="domain" description="AGC-kinase C-terminal" evidence="14">
    <location>
        <begin position="392"/>
        <end position="486"/>
    </location>
</feature>
<dbReference type="EMBL" id="GG663737">
    <property type="protein sequence ID" value="EEH58291.1"/>
    <property type="molecule type" value="Genomic_DNA"/>
</dbReference>
<dbReference type="SUPFAM" id="SSF56112">
    <property type="entry name" value="Protein kinase-like (PK-like)"/>
    <property type="match status" value="1"/>
</dbReference>
<proteinExistence type="inferred from homology"/>
<sequence>MSGRVPGAEPPTPETQKKVTAAKTYIENLYKNQAKSLAARMERRAAAESHALDGGENPAIAIHELEEQERKFTRLKRAKISVHDFEPLTIIGRGAFGEVRLVRDKSNGKVYAMKKLKKTEMVRRGQVDHVRAERDLLAEVHNETVVKLYYSFQDEQFLYLVMEYLPGGDMMTLLMRRDTLTEDETRFYVAQTVLALQTVHAACFIHRDIKPDNLLLDAHGHMKLSDFGLCKPIDQKMLNTLPEIIEEDGVPSPPPGDADGDDTTDASNESARAAQLKHWHANRRRLAYSTVGTPDYIAPEVLLKKGYGMECDWWSVGAIMYEMLVGYPPFYSDEPMSTCRKIVHWRHHLRFPAEVTLSAEARDLIERLLCDVDQRLGTAGGVEEIKAHAFFRGVPWDNLYAIRAPYEPDVTGELDTQNFENFDEDESMRPPGKNPAGGEDAAAGGKDGRRAAAGGGGGAKSSSPAKKADDFIGYTYKNFEVVGEEVHRKKSKPKPSLMSIFPGAMGDVDGAGGGGGMGGIATPAMDVVGGGMAGLTVSDPPTAAPAFERGGSVVERGSSPIAAAAAREESGGQAPSGLGRTLR</sequence>
<dbReference type="KEGG" id="mpp:MICPUCDRAFT_46569"/>
<dbReference type="InterPro" id="IPR008271">
    <property type="entry name" value="Ser/Thr_kinase_AS"/>
</dbReference>
<comment type="catalytic activity">
    <reaction evidence="9">
        <text>L-threonyl-[protein] + ATP = O-phospho-L-threonyl-[protein] + ADP + H(+)</text>
        <dbReference type="Rhea" id="RHEA:46608"/>
        <dbReference type="Rhea" id="RHEA-COMP:11060"/>
        <dbReference type="Rhea" id="RHEA-COMP:11605"/>
        <dbReference type="ChEBI" id="CHEBI:15378"/>
        <dbReference type="ChEBI" id="CHEBI:30013"/>
        <dbReference type="ChEBI" id="CHEBI:30616"/>
        <dbReference type="ChEBI" id="CHEBI:61977"/>
        <dbReference type="ChEBI" id="CHEBI:456216"/>
        <dbReference type="EC" id="2.7.11.1"/>
    </reaction>
</comment>
<dbReference type="OrthoDB" id="3638488at2759"/>
<dbReference type="InterPro" id="IPR017441">
    <property type="entry name" value="Protein_kinase_ATP_BS"/>
</dbReference>
<dbReference type="GeneID" id="9682541"/>
<dbReference type="InterPro" id="IPR000719">
    <property type="entry name" value="Prot_kinase_dom"/>
</dbReference>
<name>C1MNG5_MICPC</name>
<keyword evidence="4" id="KW-0597">Phosphoprotein</keyword>
<evidence type="ECO:0000256" key="6">
    <source>
        <dbReference type="ARBA" id="ARBA00022741"/>
    </source>
</evidence>
<dbReference type="AlphaFoldDB" id="C1MNG5"/>
<dbReference type="Gene3D" id="1.10.510.10">
    <property type="entry name" value="Transferase(Phosphotransferase) domain 1"/>
    <property type="match status" value="1"/>
</dbReference>
<keyword evidence="16" id="KW-1185">Reference proteome</keyword>
<evidence type="ECO:0000256" key="7">
    <source>
        <dbReference type="ARBA" id="ARBA00022777"/>
    </source>
</evidence>
<evidence type="ECO:0000256" key="10">
    <source>
        <dbReference type="ARBA" id="ARBA00048679"/>
    </source>
</evidence>
<evidence type="ECO:0000256" key="12">
    <source>
        <dbReference type="SAM" id="MobiDB-lite"/>
    </source>
</evidence>
<organism evidence="16">
    <name type="scientific">Micromonas pusilla (strain CCMP1545)</name>
    <name type="common">Picoplanktonic green alga</name>
    <dbReference type="NCBI Taxonomy" id="564608"/>
    <lineage>
        <taxon>Eukaryota</taxon>
        <taxon>Viridiplantae</taxon>
        <taxon>Chlorophyta</taxon>
        <taxon>Mamiellophyceae</taxon>
        <taxon>Mamiellales</taxon>
        <taxon>Mamiellaceae</taxon>
        <taxon>Micromonas</taxon>
    </lineage>
</organism>
<dbReference type="PROSITE" id="PS00107">
    <property type="entry name" value="PROTEIN_KINASE_ATP"/>
    <property type="match status" value="1"/>
</dbReference>
<dbReference type="PROSITE" id="PS51285">
    <property type="entry name" value="AGC_KINASE_CTER"/>
    <property type="match status" value="1"/>
</dbReference>
<evidence type="ECO:0000259" key="14">
    <source>
        <dbReference type="PROSITE" id="PS51285"/>
    </source>
</evidence>
<evidence type="ECO:0000256" key="5">
    <source>
        <dbReference type="ARBA" id="ARBA00022679"/>
    </source>
</evidence>
<dbReference type="FunFam" id="1.10.510.10:FF:000057">
    <property type="entry name" value="Non-specific serine/threonine protein kinase"/>
    <property type="match status" value="1"/>
</dbReference>
<dbReference type="Pfam" id="PF00433">
    <property type="entry name" value="Pkinase_C"/>
    <property type="match status" value="1"/>
</dbReference>
<dbReference type="SMART" id="SM00220">
    <property type="entry name" value="S_TKc"/>
    <property type="match status" value="1"/>
</dbReference>
<comment type="similarity">
    <text evidence="1">Belongs to the protein kinase superfamily. AGC Ser/Thr protein kinase family.</text>
</comment>
<evidence type="ECO:0000256" key="8">
    <source>
        <dbReference type="ARBA" id="ARBA00022840"/>
    </source>
</evidence>
<protein>
    <recommendedName>
        <fullName evidence="2">non-specific serine/threonine protein kinase</fullName>
        <ecNumber evidence="2">2.7.11.1</ecNumber>
    </recommendedName>
</protein>
<dbReference type="RefSeq" id="XP_003056646.1">
    <property type="nucleotide sequence ID" value="XM_003056600.1"/>
</dbReference>
<dbReference type="CDD" id="cd05599">
    <property type="entry name" value="STKc_NDR_like"/>
    <property type="match status" value="1"/>
</dbReference>
<evidence type="ECO:0000313" key="15">
    <source>
        <dbReference type="EMBL" id="EEH58291.1"/>
    </source>
</evidence>
<dbReference type="InterPro" id="IPR000961">
    <property type="entry name" value="AGC-kinase_C"/>
</dbReference>
<reference evidence="15 16" key="1">
    <citation type="journal article" date="2009" name="Science">
        <title>Green evolution and dynamic adaptations revealed by genomes of the marine picoeukaryotes Micromonas.</title>
        <authorList>
            <person name="Worden A.Z."/>
            <person name="Lee J.H."/>
            <person name="Mock T."/>
            <person name="Rouze P."/>
            <person name="Simmons M.P."/>
            <person name="Aerts A.L."/>
            <person name="Allen A.E."/>
            <person name="Cuvelier M.L."/>
            <person name="Derelle E."/>
            <person name="Everett M.V."/>
            <person name="Foulon E."/>
            <person name="Grimwood J."/>
            <person name="Gundlach H."/>
            <person name="Henrissat B."/>
            <person name="Napoli C."/>
            <person name="McDonald S.M."/>
            <person name="Parker M.S."/>
            <person name="Rombauts S."/>
            <person name="Salamov A."/>
            <person name="Von Dassow P."/>
            <person name="Badger J.H."/>
            <person name="Coutinho P.M."/>
            <person name="Demir E."/>
            <person name="Dubchak I."/>
            <person name="Gentemann C."/>
            <person name="Eikrem W."/>
            <person name="Gready J.E."/>
            <person name="John U."/>
            <person name="Lanier W."/>
            <person name="Lindquist E.A."/>
            <person name="Lucas S."/>
            <person name="Mayer K.F."/>
            <person name="Moreau H."/>
            <person name="Not F."/>
            <person name="Otillar R."/>
            <person name="Panaud O."/>
            <person name="Pangilinan J."/>
            <person name="Paulsen I."/>
            <person name="Piegu B."/>
            <person name="Poliakov A."/>
            <person name="Robbens S."/>
            <person name="Schmutz J."/>
            <person name="Toulza E."/>
            <person name="Wyss T."/>
            <person name="Zelensky A."/>
            <person name="Zhou K."/>
            <person name="Armbrust E.V."/>
            <person name="Bhattacharya D."/>
            <person name="Goodenough U.W."/>
            <person name="Van de Peer Y."/>
            <person name="Grigoriev I.V."/>
        </authorList>
    </citation>
    <scope>NUCLEOTIDE SEQUENCE [LARGE SCALE GENOMIC DNA]</scope>
    <source>
        <strain evidence="15 16">CCMP1545</strain>
    </source>
</reference>
<dbReference type="PROSITE" id="PS00108">
    <property type="entry name" value="PROTEIN_KINASE_ST"/>
    <property type="match status" value="1"/>
</dbReference>
<accession>C1MNG5</accession>
<dbReference type="EC" id="2.7.11.1" evidence="2"/>
<dbReference type="FunFam" id="1.10.510.10:FF:000042">
    <property type="entry name" value="Non-specific serine/threonine protein kinase"/>
    <property type="match status" value="1"/>
</dbReference>
<keyword evidence="3" id="KW-0723">Serine/threonine-protein kinase</keyword>
<feature type="domain" description="Protein kinase" evidence="13">
    <location>
        <begin position="85"/>
        <end position="391"/>
    </location>
</feature>
<keyword evidence="5" id="KW-0808">Transferase</keyword>
<evidence type="ECO:0000259" key="13">
    <source>
        <dbReference type="PROSITE" id="PS50011"/>
    </source>
</evidence>
<dbReference type="OMA" id="NHYKTQK"/>
<evidence type="ECO:0000256" key="2">
    <source>
        <dbReference type="ARBA" id="ARBA00012513"/>
    </source>
</evidence>
<dbReference type="InterPro" id="IPR050839">
    <property type="entry name" value="Rho-assoc_Ser/Thr_Kinase"/>
</dbReference>
<dbReference type="PANTHER" id="PTHR22988:SF76">
    <property type="entry name" value="CHROMOSOME UNDETERMINED SCAFFOLD_135, WHOLE GENOME SHOTGUN SEQUENCE"/>
    <property type="match status" value="1"/>
</dbReference>
<dbReference type="InterPro" id="IPR017892">
    <property type="entry name" value="Pkinase_C"/>
</dbReference>
<keyword evidence="6 11" id="KW-0547">Nucleotide-binding</keyword>
<dbReference type="Proteomes" id="UP000001876">
    <property type="component" value="Unassembled WGS sequence"/>
</dbReference>
<dbReference type="GO" id="GO:0005737">
    <property type="term" value="C:cytoplasm"/>
    <property type="evidence" value="ECO:0007669"/>
    <property type="project" value="UniProtKB-ARBA"/>
</dbReference>
<evidence type="ECO:0000256" key="4">
    <source>
        <dbReference type="ARBA" id="ARBA00022553"/>
    </source>
</evidence>
<comment type="catalytic activity">
    <reaction evidence="10">
        <text>L-seryl-[protein] + ATP = O-phospho-L-seryl-[protein] + ADP + H(+)</text>
        <dbReference type="Rhea" id="RHEA:17989"/>
        <dbReference type="Rhea" id="RHEA-COMP:9863"/>
        <dbReference type="Rhea" id="RHEA-COMP:11604"/>
        <dbReference type="ChEBI" id="CHEBI:15378"/>
        <dbReference type="ChEBI" id="CHEBI:29999"/>
        <dbReference type="ChEBI" id="CHEBI:30616"/>
        <dbReference type="ChEBI" id="CHEBI:83421"/>
        <dbReference type="ChEBI" id="CHEBI:456216"/>
        <dbReference type="EC" id="2.7.11.1"/>
    </reaction>
</comment>
<dbReference type="GO" id="GO:0004674">
    <property type="term" value="F:protein serine/threonine kinase activity"/>
    <property type="evidence" value="ECO:0007669"/>
    <property type="project" value="UniProtKB-KW"/>
</dbReference>
<feature type="region of interest" description="Disordered" evidence="12">
    <location>
        <begin position="422"/>
        <end position="465"/>
    </location>
</feature>
<dbReference type="PROSITE" id="PS50011">
    <property type="entry name" value="PROTEIN_KINASE_DOM"/>
    <property type="match status" value="1"/>
</dbReference>
<dbReference type="PANTHER" id="PTHR22988">
    <property type="entry name" value="MYOTONIC DYSTROPHY S/T KINASE-RELATED"/>
    <property type="match status" value="1"/>
</dbReference>
<dbReference type="GO" id="GO:0005524">
    <property type="term" value="F:ATP binding"/>
    <property type="evidence" value="ECO:0007669"/>
    <property type="project" value="UniProtKB-UniRule"/>
</dbReference>
<gene>
    <name evidence="15" type="ORF">MICPUCDRAFT_46569</name>
</gene>
<dbReference type="Pfam" id="PF00069">
    <property type="entry name" value="Pkinase"/>
    <property type="match status" value="2"/>
</dbReference>
<evidence type="ECO:0000256" key="9">
    <source>
        <dbReference type="ARBA" id="ARBA00047899"/>
    </source>
</evidence>
<evidence type="ECO:0000256" key="11">
    <source>
        <dbReference type="PROSITE-ProRule" id="PRU10141"/>
    </source>
</evidence>
<dbReference type="Gene3D" id="3.30.200.20">
    <property type="entry name" value="Phosphorylase Kinase, domain 1"/>
    <property type="match status" value="1"/>
</dbReference>
<feature type="binding site" evidence="11">
    <location>
        <position position="114"/>
    </location>
    <ligand>
        <name>ATP</name>
        <dbReference type="ChEBI" id="CHEBI:30616"/>
    </ligand>
</feature>
<keyword evidence="7" id="KW-0418">Kinase</keyword>
<keyword evidence="8 11" id="KW-0067">ATP-binding</keyword>
<evidence type="ECO:0000313" key="16">
    <source>
        <dbReference type="Proteomes" id="UP000001876"/>
    </source>
</evidence>
<feature type="region of interest" description="Disordered" evidence="12">
    <location>
        <begin position="245"/>
        <end position="274"/>
    </location>
</feature>
<evidence type="ECO:0000256" key="1">
    <source>
        <dbReference type="ARBA" id="ARBA00009903"/>
    </source>
</evidence>